<evidence type="ECO:0000256" key="8">
    <source>
        <dbReference type="PROSITE-ProRule" id="PRU00124"/>
    </source>
</evidence>
<dbReference type="EMBL" id="CAJNOJ010000246">
    <property type="protein sequence ID" value="CAF1333049.1"/>
    <property type="molecule type" value="Genomic_DNA"/>
</dbReference>
<dbReference type="GO" id="GO:0016192">
    <property type="term" value="P:vesicle-mediated transport"/>
    <property type="evidence" value="ECO:0007669"/>
    <property type="project" value="UniProtKB-ARBA"/>
</dbReference>
<dbReference type="PROSITE" id="PS50068">
    <property type="entry name" value="LDLRA_2"/>
    <property type="match status" value="2"/>
</dbReference>
<feature type="transmembrane region" description="Helical" evidence="9">
    <location>
        <begin position="1405"/>
        <end position="1423"/>
    </location>
</feature>
<dbReference type="InterPro" id="IPR000742">
    <property type="entry name" value="EGF"/>
</dbReference>
<name>A0A815G2Q3_ADIRI</name>
<dbReference type="SUPFAM" id="SSF57196">
    <property type="entry name" value="EGF/Laminin"/>
    <property type="match status" value="1"/>
</dbReference>
<feature type="transmembrane region" description="Helical" evidence="9">
    <location>
        <begin position="1282"/>
        <end position="1309"/>
    </location>
</feature>
<dbReference type="PROSITE" id="PS50026">
    <property type="entry name" value="EGF_3"/>
    <property type="match status" value="2"/>
</dbReference>
<evidence type="ECO:0000256" key="9">
    <source>
        <dbReference type="SAM" id="Phobius"/>
    </source>
</evidence>
<dbReference type="GO" id="GO:0005886">
    <property type="term" value="C:plasma membrane"/>
    <property type="evidence" value="ECO:0007669"/>
    <property type="project" value="TreeGrafter"/>
</dbReference>
<keyword evidence="6 7" id="KW-1015">Disulfide bond</keyword>
<dbReference type="SUPFAM" id="SSF81321">
    <property type="entry name" value="Family A G protein-coupled receptor-like"/>
    <property type="match status" value="1"/>
</dbReference>
<dbReference type="PROSITE" id="PS00022">
    <property type="entry name" value="EGF_1"/>
    <property type="match status" value="4"/>
</dbReference>
<dbReference type="SMART" id="SM00181">
    <property type="entry name" value="EGF"/>
    <property type="match status" value="4"/>
</dbReference>
<feature type="transmembrane region" description="Helical" evidence="9">
    <location>
        <begin position="1539"/>
        <end position="1561"/>
    </location>
</feature>
<comment type="caution">
    <text evidence="7">Lacks conserved residue(s) required for the propagation of feature annotation.</text>
</comment>
<dbReference type="InterPro" id="IPR002172">
    <property type="entry name" value="LDrepeatLR_classA_rpt"/>
</dbReference>
<dbReference type="Gene3D" id="4.10.400.10">
    <property type="entry name" value="Low-density Lipoprotein Receptor"/>
    <property type="match status" value="1"/>
</dbReference>
<evidence type="ECO:0000256" key="5">
    <source>
        <dbReference type="ARBA" id="ARBA00023136"/>
    </source>
</evidence>
<dbReference type="PANTHER" id="PTHR24270">
    <property type="entry name" value="LOW-DENSITY LIPOPROTEIN RECEPTOR-RELATED"/>
    <property type="match status" value="1"/>
</dbReference>
<evidence type="ECO:0000259" key="10">
    <source>
        <dbReference type="PROSITE" id="PS50026"/>
    </source>
</evidence>
<feature type="transmembrane region" description="Helical" evidence="9">
    <location>
        <begin position="1457"/>
        <end position="1479"/>
    </location>
</feature>
<evidence type="ECO:0000256" key="4">
    <source>
        <dbReference type="ARBA" id="ARBA00022989"/>
    </source>
</evidence>
<evidence type="ECO:0000256" key="7">
    <source>
        <dbReference type="PROSITE-ProRule" id="PRU00076"/>
    </source>
</evidence>
<keyword evidence="5 9" id="KW-0472">Membrane</keyword>
<sequence>MIFYILVIEISLKIHGLFHLYHTNPPDKKDCLYSFASDNDVHEWQLVSYCIRDDMINSENNNNINNHCHGDRNYTFEKLKLTNVDSYDLYRWNAPIETIDKYEKYLIGVDFSFGNYSYCNCSENWFGDQCQYSFDTKAPFEDTVGYQFEDKESLAEQYDIVNDEFLLTCYEGLRCHSTICLDWREICDGIHNCEYGEDEPDECFLLELNQCATDEYRCRNGMCIPRNFLLDFSSDCSDLSDEYEEYIQTKDNSFCSFTASFPCDFRLCDIKRISCGDGQCQEIGQGCNNGRDLFFRRNILAIPSNTSFQCWFLMLCMTGKINTILMGYNYQDCLFSYDSTEEFTFFDSFRKICPSSFWFQSEANSVYPFVRYFYSNMTNQNGKWWVPTHICYNQSQCPRLSFPGSFVINNFLCIEQEFTENLYYDISEEIRLTFSSCRPIPESVLNDATIPYLFYCNQSMKYISKHRVADGHSDCTDDDDDWDNIDSTIIDSLNLTDRVQCPPQSDWLPVVLAKSQHCNEKTYELYLGECRIATDIRCKYLRGLYISPIQYTFRENCNYRQVLDDSVANETDETSCEEWRSYRCDMFWDTKTGEDELNCSNTIFSYITHQVFKCGANQHYCAHRNSTISCLSKDRAGDGIIDCLGGTDEVAMYPGDRFPDFLCSNSLSILPLLLCDKVNDCSEGDDELICPWISNYTNTRLRYFVCKNQIGIAQARVCNDVIDCQPDGEDEWFCTLRYNRELHFSLDRLEEYPRQTSTRSFFQDTRKPVMMDFHSFKPQQHKHRQSSLLSKWFCNRGIIIKKRSSDLGCLCPPTYYGSRCQYHSERLLITLRMTRPANLNGHENKENAVRLIACLVFNDTITADCEEIIHVPMMKQMFYLNYPRPPPKQRGNWTVHLRAYSMTRFTVEYVSSWLFDVPFSFLPVNRLVLDLFLTEQKNCNTLSCNHGYCRKYLNSPSKEYCQCQPNWFGKSCNISSDCPCANGGICVYKSTCACSLGRIGDECYGLFNPCHNVKCENGGTCLPTDERLPQKYICSCRDGYHGSSCEVNDGQVDIYFSKTFHLNKYSSKPTIIVYFLELNNNSFGFLSIANRLLYKQIQLNNLLRVYNTNHRYLSSFILLEIIFKPNHRGFYIAGILKQTMTNVTTSIDNSNHCPHINDIIFNKTIRNMPLAKRIKYYGYLCQRNHHMICFMDEVHLCFCDKYRDPDCLVFQRETTECKTNYCQNNGQCVQNEFNGIWDFSCACNECIYGSLCHLTASQYIFSFDMIIGQDILANQLLTSQPLIIQIVLSILILMFIIGILSNGVSFIVFKQKQIQKTGCGIYLLYLPIIGQLGLLFLIGRFSYLLKTQISYVNNRSIAQWSCVILEYFINICPMLFYWLITCVAIERCINVIKGVSFNKSKSVWWAKRIVLILTIIILISSSYEPFLRQIIDDPRLINRHTWCVIVFPSRWIEYYRLTVNLINLIIPGMINFIVTLFLLHRTTKMKQVVARSQHEKGYWACLKRQLPLYGSPILLIIFSLMRLIFSFTLVCVTDQWQKYVFLTAYLISFCPLMMTFPIFVLPAEIYKAEFRSLVQQTKKLFKFRQN</sequence>
<feature type="domain" description="G-protein coupled receptors family 1 profile" evidence="11">
    <location>
        <begin position="1301"/>
        <end position="1487"/>
    </location>
</feature>
<feature type="disulfide bond" evidence="7">
    <location>
        <begin position="1036"/>
        <end position="1045"/>
    </location>
</feature>
<proteinExistence type="predicted"/>
<keyword evidence="3" id="KW-0677">Repeat</keyword>
<evidence type="ECO:0000256" key="3">
    <source>
        <dbReference type="ARBA" id="ARBA00022737"/>
    </source>
</evidence>
<dbReference type="SMART" id="SM00192">
    <property type="entry name" value="LDLa"/>
    <property type="match status" value="6"/>
</dbReference>
<gene>
    <name evidence="12" type="ORF">EDS130_LOCUS32299</name>
</gene>
<feature type="transmembrane region" description="Helical" evidence="9">
    <location>
        <begin position="1506"/>
        <end position="1527"/>
    </location>
</feature>
<accession>A0A815G2Q3</accession>
<feature type="domain" description="EGF-like" evidence="10">
    <location>
        <begin position="1213"/>
        <end position="1253"/>
    </location>
</feature>
<dbReference type="SUPFAM" id="SSF57424">
    <property type="entry name" value="LDL receptor-like module"/>
    <property type="match status" value="3"/>
</dbReference>
<feature type="disulfide bond" evidence="8">
    <location>
        <begin position="211"/>
        <end position="223"/>
    </location>
</feature>
<reference evidence="12" key="1">
    <citation type="submission" date="2021-02" db="EMBL/GenBank/DDBJ databases">
        <authorList>
            <person name="Nowell W R."/>
        </authorList>
    </citation>
    <scope>NUCLEOTIDE SEQUENCE</scope>
</reference>
<dbReference type="PRINTS" id="PR00261">
    <property type="entry name" value="LDLRECEPTOR"/>
</dbReference>
<dbReference type="InterPro" id="IPR017452">
    <property type="entry name" value="GPCR_Rhodpsn_7TM"/>
</dbReference>
<dbReference type="PROSITE" id="PS50262">
    <property type="entry name" value="G_PROTEIN_RECEP_F1_2"/>
    <property type="match status" value="1"/>
</dbReference>
<feature type="disulfide bond" evidence="7">
    <location>
        <begin position="1243"/>
        <end position="1252"/>
    </location>
</feature>
<keyword evidence="4 9" id="KW-1133">Transmembrane helix</keyword>
<evidence type="ECO:0000259" key="11">
    <source>
        <dbReference type="PROSITE" id="PS50262"/>
    </source>
</evidence>
<keyword evidence="2 9" id="KW-0812">Transmembrane</keyword>
<dbReference type="Pfam" id="PF00057">
    <property type="entry name" value="Ldl_recept_a"/>
    <property type="match status" value="1"/>
</dbReference>
<feature type="disulfide bond" evidence="8">
    <location>
        <begin position="175"/>
        <end position="193"/>
    </location>
</feature>
<feature type="transmembrane region" description="Helical" evidence="9">
    <location>
        <begin position="1321"/>
        <end position="1345"/>
    </location>
</feature>
<dbReference type="CDD" id="cd00054">
    <property type="entry name" value="EGF_CA"/>
    <property type="match status" value="1"/>
</dbReference>
<keyword evidence="7" id="KW-0245">EGF-like domain</keyword>
<feature type="transmembrane region" description="Helical" evidence="9">
    <location>
        <begin position="1357"/>
        <end position="1385"/>
    </location>
</feature>
<dbReference type="CDD" id="cd00112">
    <property type="entry name" value="LDLa"/>
    <property type="match status" value="2"/>
</dbReference>
<dbReference type="Gene3D" id="1.20.1070.10">
    <property type="entry name" value="Rhodopsin 7-helix transmembrane proteins"/>
    <property type="match status" value="1"/>
</dbReference>
<evidence type="ECO:0000256" key="1">
    <source>
        <dbReference type="ARBA" id="ARBA00004167"/>
    </source>
</evidence>
<dbReference type="Gene3D" id="2.10.25.10">
    <property type="entry name" value="Laminin"/>
    <property type="match status" value="2"/>
</dbReference>
<comment type="subcellular location">
    <subcellularLocation>
        <location evidence="1">Membrane</location>
        <topology evidence="1">Single-pass membrane protein</topology>
    </subcellularLocation>
</comment>
<evidence type="ECO:0000313" key="12">
    <source>
        <dbReference type="EMBL" id="CAF1333049.1"/>
    </source>
</evidence>
<comment type="caution">
    <text evidence="12">The sequence shown here is derived from an EMBL/GenBank/DDBJ whole genome shotgun (WGS) entry which is preliminary data.</text>
</comment>
<evidence type="ECO:0000256" key="6">
    <source>
        <dbReference type="ARBA" id="ARBA00023157"/>
    </source>
</evidence>
<feature type="disulfide bond" evidence="8">
    <location>
        <begin position="218"/>
        <end position="236"/>
    </location>
</feature>
<protein>
    <submittedName>
        <fullName evidence="12">Uncharacterized protein</fullName>
    </submittedName>
</protein>
<dbReference type="PANTHER" id="PTHR24270:SF61">
    <property type="entry name" value="EGF-LIKE DOMAIN-CONTAINING PROTEIN"/>
    <property type="match status" value="1"/>
</dbReference>
<evidence type="ECO:0000256" key="2">
    <source>
        <dbReference type="ARBA" id="ARBA00022692"/>
    </source>
</evidence>
<dbReference type="InterPro" id="IPR036055">
    <property type="entry name" value="LDL_receptor-like_sf"/>
</dbReference>
<dbReference type="Proteomes" id="UP000663852">
    <property type="component" value="Unassembled WGS sequence"/>
</dbReference>
<evidence type="ECO:0000313" key="13">
    <source>
        <dbReference type="Proteomes" id="UP000663852"/>
    </source>
</evidence>
<organism evidence="12 13">
    <name type="scientific">Adineta ricciae</name>
    <name type="common">Rotifer</name>
    <dbReference type="NCBI Taxonomy" id="249248"/>
    <lineage>
        <taxon>Eukaryota</taxon>
        <taxon>Metazoa</taxon>
        <taxon>Spiralia</taxon>
        <taxon>Gnathifera</taxon>
        <taxon>Rotifera</taxon>
        <taxon>Eurotatoria</taxon>
        <taxon>Bdelloidea</taxon>
        <taxon>Adinetida</taxon>
        <taxon>Adinetidae</taxon>
        <taxon>Adineta</taxon>
    </lineage>
</organism>
<feature type="domain" description="EGF-like" evidence="10">
    <location>
        <begin position="1006"/>
        <end position="1046"/>
    </location>
</feature>
<dbReference type="PROSITE" id="PS01186">
    <property type="entry name" value="EGF_2"/>
    <property type="match status" value="1"/>
</dbReference>
<dbReference type="InterPro" id="IPR050685">
    <property type="entry name" value="LDLR"/>
</dbReference>